<evidence type="ECO:0000256" key="1">
    <source>
        <dbReference type="ARBA" id="ARBA00006739"/>
    </source>
</evidence>
<dbReference type="EMBL" id="CCXY01000172">
    <property type="protein sequence ID" value="CEG12614.1"/>
    <property type="molecule type" value="Genomic_DNA"/>
</dbReference>
<gene>
    <name evidence="5" type="ORF">MSIBF_A2530003</name>
</gene>
<organism evidence="5">
    <name type="scientific">groundwater metagenome</name>
    <dbReference type="NCBI Taxonomy" id="717931"/>
    <lineage>
        <taxon>unclassified sequences</taxon>
        <taxon>metagenomes</taxon>
        <taxon>ecological metagenomes</taxon>
    </lineage>
</organism>
<dbReference type="PANTHER" id="PTHR43179">
    <property type="entry name" value="RHAMNOSYLTRANSFERASE WBBL"/>
    <property type="match status" value="1"/>
</dbReference>
<name>A0A098EAS1_9ZZZZ</name>
<evidence type="ECO:0000256" key="2">
    <source>
        <dbReference type="ARBA" id="ARBA00022676"/>
    </source>
</evidence>
<dbReference type="InterPro" id="IPR029044">
    <property type="entry name" value="Nucleotide-diphossugar_trans"/>
</dbReference>
<protein>
    <submittedName>
        <fullName evidence="5">Glycosyl transferase family 2</fullName>
    </submittedName>
</protein>
<comment type="similarity">
    <text evidence="1">Belongs to the glycosyltransferase 2 family.</text>
</comment>
<keyword evidence="3 5" id="KW-0808">Transferase</keyword>
<dbReference type="AlphaFoldDB" id="A0A098EAS1"/>
<accession>A0A098EAS1</accession>
<feature type="domain" description="Glycosyltransferase 2-like" evidence="4">
    <location>
        <begin position="6"/>
        <end position="117"/>
    </location>
</feature>
<dbReference type="SUPFAM" id="SSF53448">
    <property type="entry name" value="Nucleotide-diphospho-sugar transferases"/>
    <property type="match status" value="1"/>
</dbReference>
<evidence type="ECO:0000256" key="3">
    <source>
        <dbReference type="ARBA" id="ARBA00022679"/>
    </source>
</evidence>
<dbReference type="PANTHER" id="PTHR43179:SF12">
    <property type="entry name" value="GALACTOFURANOSYLTRANSFERASE GLFT2"/>
    <property type="match status" value="1"/>
</dbReference>
<dbReference type="InterPro" id="IPR001173">
    <property type="entry name" value="Glyco_trans_2-like"/>
</dbReference>
<keyword evidence="2" id="KW-0328">Glycosyltransferase</keyword>
<evidence type="ECO:0000259" key="4">
    <source>
        <dbReference type="Pfam" id="PF00535"/>
    </source>
</evidence>
<proteinExistence type="inferred from homology"/>
<sequence length="280" mass="32639">MKIAGVVVLYNSDETVIECIKSYIDEIEVLYLIDNSETKNDELLIKIKSFKKIVYIDNKGNQGISMALNIGARLAIQEGYDWLLTMDQDSKFLSDKSIYKMIQAIPIYKKLAIICPFCVRSTIKFDNVINKSNFSIVPGAITSGNLLNLKVYQEIGVFNEDYFIDYVDTDFCIRAMFNGYIIVRCNSAILEHHIGDTKKQIIGFTTNHSPIRKYYIMRNALYTMSFYKNIYSDIFGIQKYIFFAEIIKIILYEKQKIRKLLMMWRGYKDFKKGIKGKYKK</sequence>
<reference evidence="5" key="1">
    <citation type="submission" date="2014-09" db="EMBL/GenBank/DDBJ databases">
        <authorList>
            <person name="Probst J Alexander"/>
        </authorList>
    </citation>
    <scope>NUCLEOTIDE SEQUENCE</scope>
</reference>
<evidence type="ECO:0000313" key="5">
    <source>
        <dbReference type="EMBL" id="CEG12614.1"/>
    </source>
</evidence>
<dbReference type="GO" id="GO:0016757">
    <property type="term" value="F:glycosyltransferase activity"/>
    <property type="evidence" value="ECO:0007669"/>
    <property type="project" value="UniProtKB-KW"/>
</dbReference>
<dbReference type="Gene3D" id="3.90.550.10">
    <property type="entry name" value="Spore Coat Polysaccharide Biosynthesis Protein SpsA, Chain A"/>
    <property type="match status" value="1"/>
</dbReference>
<dbReference type="Pfam" id="PF00535">
    <property type="entry name" value="Glycos_transf_2"/>
    <property type="match status" value="1"/>
</dbReference>